<evidence type="ECO:0000313" key="6">
    <source>
        <dbReference type="EMBL" id="ONH71493.1"/>
    </source>
</evidence>
<evidence type="ECO:0000313" key="7">
    <source>
        <dbReference type="Proteomes" id="UP000189274"/>
    </source>
</evidence>
<feature type="compositionally biased region" description="Low complexity" evidence="3">
    <location>
        <begin position="393"/>
        <end position="407"/>
    </location>
</feature>
<gene>
    <name evidence="6" type="ORF">BOH78_4473</name>
</gene>
<comment type="caution">
    <text evidence="6">The sequence shown here is derived from an EMBL/GenBank/DDBJ whole genome shotgun (WGS) entry which is preliminary data.</text>
</comment>
<reference evidence="7" key="1">
    <citation type="journal article" date="2017" name="Genome Announc.">
        <title>Genome sequences of Cyberlindnera fabianii 65, Pichia kudriavzevii 129, and Saccharomyces cerevisiae 131 isolated from fermented masau fruits in Zimbabwe.</title>
        <authorList>
            <person name="van Rijswijck I.M.H."/>
            <person name="Derks M.F.L."/>
            <person name="Abee T."/>
            <person name="de Ridder D."/>
            <person name="Smid E.J."/>
        </authorList>
    </citation>
    <scope>NUCLEOTIDE SEQUENCE [LARGE SCALE GENOMIC DNA]</scope>
    <source>
        <strain evidence="7">129</strain>
    </source>
</reference>
<keyword evidence="4" id="KW-1133">Transmembrane helix</keyword>
<evidence type="ECO:0000259" key="5">
    <source>
        <dbReference type="PROSITE" id="PS51371"/>
    </source>
</evidence>
<feature type="transmembrane region" description="Helical" evidence="4">
    <location>
        <begin position="548"/>
        <end position="567"/>
    </location>
</feature>
<name>A0A1V2LHC6_PICKU</name>
<evidence type="ECO:0000256" key="3">
    <source>
        <dbReference type="SAM" id="MobiDB-lite"/>
    </source>
</evidence>
<keyword evidence="4" id="KW-0472">Membrane</keyword>
<dbReference type="Pfam" id="PF00571">
    <property type="entry name" value="CBS"/>
    <property type="match status" value="4"/>
</dbReference>
<dbReference type="AlphaFoldDB" id="A0A1V2LHC6"/>
<dbReference type="EMBL" id="MQVM01000033">
    <property type="protein sequence ID" value="ONH71493.1"/>
    <property type="molecule type" value="Genomic_DNA"/>
</dbReference>
<feature type="domain" description="CBS" evidence="5">
    <location>
        <begin position="72"/>
        <end position="132"/>
    </location>
</feature>
<dbReference type="SUPFAM" id="SSF54631">
    <property type="entry name" value="CBS-domain pair"/>
    <property type="match status" value="2"/>
</dbReference>
<dbReference type="PANTHER" id="PTHR48108">
    <property type="entry name" value="CBS DOMAIN-CONTAINING PROTEIN CBSX2, CHLOROPLASTIC"/>
    <property type="match status" value="1"/>
</dbReference>
<keyword evidence="2" id="KW-0129">CBS domain</keyword>
<feature type="region of interest" description="Disordered" evidence="3">
    <location>
        <begin position="382"/>
        <end position="408"/>
    </location>
</feature>
<feature type="domain" description="CBS" evidence="5">
    <location>
        <begin position="285"/>
        <end position="342"/>
    </location>
</feature>
<dbReference type="PANTHER" id="PTHR48108:SF26">
    <property type="entry name" value="CBS DOMAIN-CONTAINING PROTEIN DDB_G0289609"/>
    <property type="match status" value="1"/>
</dbReference>
<dbReference type="Gene3D" id="3.10.580.10">
    <property type="entry name" value="CBS-domain"/>
    <property type="match status" value="2"/>
</dbReference>
<feature type="domain" description="CBS" evidence="5">
    <location>
        <begin position="4"/>
        <end position="67"/>
    </location>
</feature>
<dbReference type="PROSITE" id="PS51371">
    <property type="entry name" value="CBS"/>
    <property type="match status" value="4"/>
</dbReference>
<evidence type="ECO:0000256" key="4">
    <source>
        <dbReference type="SAM" id="Phobius"/>
    </source>
</evidence>
<dbReference type="InterPro" id="IPR000644">
    <property type="entry name" value="CBS_dom"/>
</dbReference>
<protein>
    <submittedName>
        <fullName evidence="6">Meiotically up-regulated gene 70 protein</fullName>
    </submittedName>
</protein>
<dbReference type="InterPro" id="IPR051462">
    <property type="entry name" value="CBS_domain-containing"/>
</dbReference>
<dbReference type="Proteomes" id="UP000189274">
    <property type="component" value="Unassembled WGS sequence"/>
</dbReference>
<evidence type="ECO:0000256" key="1">
    <source>
        <dbReference type="ARBA" id="ARBA00022737"/>
    </source>
</evidence>
<dbReference type="VEuPathDB" id="FungiDB:C5L36_0A09370"/>
<sequence length="570" mass="64332">MNGLSRLADPPVICNPQTSIYNAALLMKEQRTHCLLILHENTHQLVGLTTTKDLAFKAVAKCVSLDTPIGEMMTLSPWFVPFTTTPNEALKLMVERRIRHLPIVDGDKLVLGVLNITTCFYNVMIRLEKMSEKSRELQCTFNELNNTEIANLINGGFHLDGANSNMDLVSMNEELVDLNISRRTQKIVNDLKSLIEIMKQPDLKSLLDGNELNVRTPFYIDSKTLISDAAKLLMDNDITAVLVVHSLSSIESSENIIGILTTKDLVFRVLALKIDSKSSKVTRIMTPKPEFANDSMEIHNALRLMYEGKYMNLPIKNHKNEIKGLVNVLDLTYSLLHLLNDNSHFLEESCTGQITTNKSNTLAWNKFWDSLNKPLTVPSPRHSFSIDPKLSRRSPSSTSVTRDSISSFGNVNMDPSESLKSLTRNTDNSLIRPNVVPMVKTFKIKIIENLELGLNGNIYKCKLSCDQSFNSFLSQIYCKIPSTDFLPNLTYLDENDKITVDTIDELSTLPPNTLLYLSLKPKPSKCFKFTITLPTHYYDKFISYSKDVLVIGGIGVFITLLFKSMYLHKH</sequence>
<feature type="domain" description="CBS" evidence="5">
    <location>
        <begin position="213"/>
        <end position="276"/>
    </location>
</feature>
<organism evidence="6 7">
    <name type="scientific">Pichia kudriavzevii</name>
    <name type="common">Yeast</name>
    <name type="synonym">Issatchenkia orientalis</name>
    <dbReference type="NCBI Taxonomy" id="4909"/>
    <lineage>
        <taxon>Eukaryota</taxon>
        <taxon>Fungi</taxon>
        <taxon>Dikarya</taxon>
        <taxon>Ascomycota</taxon>
        <taxon>Saccharomycotina</taxon>
        <taxon>Pichiomycetes</taxon>
        <taxon>Pichiales</taxon>
        <taxon>Pichiaceae</taxon>
        <taxon>Pichia</taxon>
    </lineage>
</organism>
<keyword evidence="1" id="KW-0677">Repeat</keyword>
<evidence type="ECO:0000256" key="2">
    <source>
        <dbReference type="PROSITE-ProRule" id="PRU00703"/>
    </source>
</evidence>
<dbReference type="InterPro" id="IPR046342">
    <property type="entry name" value="CBS_dom_sf"/>
</dbReference>
<accession>A0A1V2LHC6</accession>
<dbReference type="SMART" id="SM00116">
    <property type="entry name" value="CBS"/>
    <property type="match status" value="4"/>
</dbReference>
<keyword evidence="4" id="KW-0812">Transmembrane</keyword>
<proteinExistence type="predicted"/>